<dbReference type="InterPro" id="IPR004839">
    <property type="entry name" value="Aminotransferase_I/II_large"/>
</dbReference>
<dbReference type="InterPro" id="IPR050596">
    <property type="entry name" value="AspAT/PAT-like"/>
</dbReference>
<dbReference type="SUPFAM" id="SSF53383">
    <property type="entry name" value="PLP-dependent transferases"/>
    <property type="match status" value="1"/>
</dbReference>
<evidence type="ECO:0000256" key="1">
    <source>
        <dbReference type="ARBA" id="ARBA00001933"/>
    </source>
</evidence>
<name>A0A6I8MF75_9FUSO</name>
<dbReference type="AlphaFoldDB" id="A0A6I8MF75"/>
<dbReference type="GO" id="GO:0006520">
    <property type="term" value="P:amino acid metabolic process"/>
    <property type="evidence" value="ECO:0007669"/>
    <property type="project" value="InterPro"/>
</dbReference>
<dbReference type="InterPro" id="IPR015424">
    <property type="entry name" value="PyrdxlP-dep_Trfase"/>
</dbReference>
<reference evidence="8 9" key="1">
    <citation type="submission" date="2019-10" db="EMBL/GenBank/DDBJ databases">
        <authorList>
            <person name="Blom J."/>
        </authorList>
    </citation>
    <scope>NUCLEOTIDE SEQUENCE [LARGE SCALE GENOMIC DNA]</scope>
    <source>
        <strain evidence="8 9">ES3154-GLU</strain>
    </source>
</reference>
<dbReference type="InterPro" id="IPR004838">
    <property type="entry name" value="NHTrfase_class1_PyrdxlP-BS"/>
</dbReference>
<protein>
    <recommendedName>
        <fullName evidence="6">Aminotransferase</fullName>
        <ecNumber evidence="6">2.6.1.-</ecNumber>
    </recommendedName>
</protein>
<dbReference type="GO" id="GO:0008483">
    <property type="term" value="F:transaminase activity"/>
    <property type="evidence" value="ECO:0007669"/>
    <property type="project" value="UniProtKB-KW"/>
</dbReference>
<evidence type="ECO:0000256" key="5">
    <source>
        <dbReference type="ARBA" id="ARBA00022898"/>
    </source>
</evidence>
<evidence type="ECO:0000313" key="8">
    <source>
        <dbReference type="EMBL" id="VWL85736.1"/>
    </source>
</evidence>
<dbReference type="GO" id="GO:0030170">
    <property type="term" value="F:pyridoxal phosphate binding"/>
    <property type="evidence" value="ECO:0007669"/>
    <property type="project" value="InterPro"/>
</dbReference>
<dbReference type="PANTHER" id="PTHR46383">
    <property type="entry name" value="ASPARTATE AMINOTRANSFERASE"/>
    <property type="match status" value="1"/>
</dbReference>
<sequence>MREVVKKLEVSKIRQIAIKMRSFDDGINFTIGEPSQDVPQVIKDEMINRIKTQKLGYTATGGMPELRKEIPMYYNKLYMSNYNEKECIVTVGATEGIAVFSRSVLTDGDEVIIPLPAYPGYEPNILMEGAKPVYIDTESNGFRVTSDMIEKHITDKTRAIILTYPNNPTGLVLGLDEMDKIVDLLKRYPNIQLLCDEIYAQLSFEKFNSFARYTDMKDRITIISGFSKSHSMTGYRIGYMLSSEENIKNYVKVSQYTTTGIATVSQYGAIVAMNKCLDRSDVVSENKKRVEYMAEKLTELGFDVIKPAGAFYLFASYKKLSSKNSVDFCEEILENTHVGIVPGICFNVENHVRLSVTHNKEVLDEAIRRIAKYLGE</sequence>
<evidence type="ECO:0000313" key="9">
    <source>
        <dbReference type="Proteomes" id="UP000419017"/>
    </source>
</evidence>
<dbReference type="PANTHER" id="PTHR46383:SF4">
    <property type="entry name" value="AMINOTRANSFERASE"/>
    <property type="match status" value="1"/>
</dbReference>
<gene>
    <name evidence="8" type="ORF">OMES3154_01024</name>
</gene>
<dbReference type="CDD" id="cd00609">
    <property type="entry name" value="AAT_like"/>
    <property type="match status" value="1"/>
</dbReference>
<comment type="cofactor">
    <cofactor evidence="1 6">
        <name>pyridoxal 5'-phosphate</name>
        <dbReference type="ChEBI" id="CHEBI:597326"/>
    </cofactor>
</comment>
<keyword evidence="4 6" id="KW-0808">Transferase</keyword>
<evidence type="ECO:0000256" key="2">
    <source>
        <dbReference type="ARBA" id="ARBA00007441"/>
    </source>
</evidence>
<dbReference type="InterPro" id="IPR015421">
    <property type="entry name" value="PyrdxlP-dep_Trfase_major"/>
</dbReference>
<keyword evidence="3 6" id="KW-0032">Aminotransferase</keyword>
<keyword evidence="9" id="KW-1185">Reference proteome</keyword>
<evidence type="ECO:0000256" key="6">
    <source>
        <dbReference type="RuleBase" id="RU000481"/>
    </source>
</evidence>
<dbReference type="PROSITE" id="PS00105">
    <property type="entry name" value="AA_TRANSFER_CLASS_1"/>
    <property type="match status" value="1"/>
</dbReference>
<dbReference type="Pfam" id="PF00155">
    <property type="entry name" value="Aminotran_1_2"/>
    <property type="match status" value="1"/>
</dbReference>
<dbReference type="RefSeq" id="WP_156683710.1">
    <property type="nucleotide sequence ID" value="NZ_CABWIB010000001.1"/>
</dbReference>
<feature type="domain" description="Aminotransferase class I/classII large" evidence="7">
    <location>
        <begin position="25"/>
        <end position="370"/>
    </location>
</feature>
<dbReference type="InterPro" id="IPR015422">
    <property type="entry name" value="PyrdxlP-dep_Trfase_small"/>
</dbReference>
<evidence type="ECO:0000259" key="7">
    <source>
        <dbReference type="Pfam" id="PF00155"/>
    </source>
</evidence>
<accession>A0A6I8MF75</accession>
<keyword evidence="5" id="KW-0663">Pyridoxal phosphate</keyword>
<dbReference type="Proteomes" id="UP000419017">
    <property type="component" value="Unassembled WGS sequence"/>
</dbReference>
<evidence type="ECO:0000256" key="3">
    <source>
        <dbReference type="ARBA" id="ARBA00022576"/>
    </source>
</evidence>
<dbReference type="Gene3D" id="3.40.640.10">
    <property type="entry name" value="Type I PLP-dependent aspartate aminotransferase-like (Major domain)"/>
    <property type="match status" value="1"/>
</dbReference>
<organism evidence="8 9">
    <name type="scientific">Oceanivirga miroungae</name>
    <dbReference type="NCBI Taxonomy" id="1130046"/>
    <lineage>
        <taxon>Bacteria</taxon>
        <taxon>Fusobacteriati</taxon>
        <taxon>Fusobacteriota</taxon>
        <taxon>Fusobacteriia</taxon>
        <taxon>Fusobacteriales</taxon>
        <taxon>Leptotrichiaceae</taxon>
        <taxon>Oceanivirga</taxon>
    </lineage>
</organism>
<dbReference type="EC" id="2.6.1.-" evidence="6"/>
<evidence type="ECO:0000256" key="4">
    <source>
        <dbReference type="ARBA" id="ARBA00022679"/>
    </source>
</evidence>
<dbReference type="Gene3D" id="3.90.1150.10">
    <property type="entry name" value="Aspartate Aminotransferase, domain 1"/>
    <property type="match status" value="1"/>
</dbReference>
<proteinExistence type="inferred from homology"/>
<comment type="similarity">
    <text evidence="2 6">Belongs to the class-I pyridoxal-phosphate-dependent aminotransferase family.</text>
</comment>
<dbReference type="EMBL" id="CABWIB010000001">
    <property type="protein sequence ID" value="VWL85736.1"/>
    <property type="molecule type" value="Genomic_DNA"/>
</dbReference>